<dbReference type="EMBL" id="MLYV02000113">
    <property type="protein sequence ID" value="PSS35595.1"/>
    <property type="molecule type" value="Genomic_DNA"/>
</dbReference>
<comment type="caution">
    <text evidence="1">The sequence shown here is derived from an EMBL/GenBank/DDBJ whole genome shotgun (WGS) entry which is preliminary data.</text>
</comment>
<organism evidence="1 2">
    <name type="scientific">Hermanssonia centrifuga</name>
    <dbReference type="NCBI Taxonomy" id="98765"/>
    <lineage>
        <taxon>Eukaryota</taxon>
        <taxon>Fungi</taxon>
        <taxon>Dikarya</taxon>
        <taxon>Basidiomycota</taxon>
        <taxon>Agaricomycotina</taxon>
        <taxon>Agaricomycetes</taxon>
        <taxon>Polyporales</taxon>
        <taxon>Meruliaceae</taxon>
        <taxon>Hermanssonia</taxon>
    </lineage>
</organism>
<protein>
    <submittedName>
        <fullName evidence="1">Uncharacterized protein</fullName>
    </submittedName>
</protein>
<evidence type="ECO:0000313" key="1">
    <source>
        <dbReference type="EMBL" id="PSS35595.1"/>
    </source>
</evidence>
<dbReference type="Proteomes" id="UP000186601">
    <property type="component" value="Unassembled WGS sequence"/>
</dbReference>
<dbReference type="AlphaFoldDB" id="A0A2R6RZY9"/>
<reference evidence="1 2" key="1">
    <citation type="submission" date="2018-02" db="EMBL/GenBank/DDBJ databases">
        <title>Genome sequence of the basidiomycete white-rot fungus Phlebia centrifuga.</title>
        <authorList>
            <person name="Granchi Z."/>
            <person name="Peng M."/>
            <person name="de Vries R.P."/>
            <person name="Hilden K."/>
            <person name="Makela M.R."/>
            <person name="Grigoriev I."/>
            <person name="Riley R."/>
        </authorList>
    </citation>
    <scope>NUCLEOTIDE SEQUENCE [LARGE SCALE GENOMIC DNA]</scope>
    <source>
        <strain evidence="1 2">FBCC195</strain>
    </source>
</reference>
<name>A0A2R6RZY9_9APHY</name>
<accession>A0A2R6RZY9</accession>
<sequence>MAERPDALSDQSSQVDTLLTSFKRFIEDYEIHIKAMIERSSEGAPECSILITSRALRTAAESLNTILQIRGAVVPTTSFGSDSSVLQHLLHSLGLRERFPTLTPSRFNLSNAISNVQREIYNPYSQRPWRPSDYPTQADPPTARVAQLHKTRTIGA</sequence>
<proteinExistence type="predicted"/>
<evidence type="ECO:0000313" key="2">
    <source>
        <dbReference type="Proteomes" id="UP000186601"/>
    </source>
</evidence>
<keyword evidence="2" id="KW-1185">Reference proteome</keyword>
<gene>
    <name evidence="1" type="ORF">PHLCEN_2v1450</name>
</gene>